<reference evidence="2 3" key="1">
    <citation type="submission" date="2019-03" db="EMBL/GenBank/DDBJ databases">
        <title>Diversity of the mouse oral microbiome.</title>
        <authorList>
            <person name="Joseph S."/>
            <person name="Aduse-Opoku J."/>
            <person name="Curtis M."/>
            <person name="Wade W."/>
            <person name="Hashim A."/>
        </authorList>
    </citation>
    <scope>NUCLEOTIDE SEQUENCE [LARGE SCALE GENOMIC DNA]</scope>
    <source>
        <strain evidence="2 3">P1012</strain>
    </source>
</reference>
<accession>A0A4Y9FMT1</accession>
<evidence type="ECO:0000313" key="3">
    <source>
        <dbReference type="Proteomes" id="UP000298358"/>
    </source>
</evidence>
<name>A0A4Y9FMT1_9MICO</name>
<sequence>MTDLELDTSSSPAFHPAVRTTAYVVALVAGAVCGGAITTMGTLAAAGVVDGDAALLIAAVSGGVLSVVTTIAGGLGVVFRPRA</sequence>
<gene>
    <name evidence="2" type="ORF">E4U02_14620</name>
</gene>
<feature type="transmembrane region" description="Helical" evidence="1">
    <location>
        <begin position="21"/>
        <end position="47"/>
    </location>
</feature>
<feature type="transmembrane region" description="Helical" evidence="1">
    <location>
        <begin position="53"/>
        <end position="79"/>
    </location>
</feature>
<evidence type="ECO:0000256" key="1">
    <source>
        <dbReference type="SAM" id="Phobius"/>
    </source>
</evidence>
<evidence type="ECO:0000313" key="2">
    <source>
        <dbReference type="EMBL" id="TFU30471.1"/>
    </source>
</evidence>
<keyword evidence="1" id="KW-0812">Transmembrane</keyword>
<dbReference type="RefSeq" id="WP_135115551.1">
    <property type="nucleotide sequence ID" value="NZ_JADGLL010000060.1"/>
</dbReference>
<keyword evidence="3" id="KW-1185">Reference proteome</keyword>
<protein>
    <submittedName>
        <fullName evidence="2">Uncharacterized protein</fullName>
    </submittedName>
</protein>
<keyword evidence="1" id="KW-1133">Transmembrane helix</keyword>
<keyword evidence="1" id="KW-0472">Membrane</keyword>
<comment type="caution">
    <text evidence="2">The sequence shown here is derived from an EMBL/GenBank/DDBJ whole genome shotgun (WGS) entry which is preliminary data.</text>
</comment>
<organism evidence="2 3">
    <name type="scientific">Microbacterium paludicola</name>
    <dbReference type="NCBI Taxonomy" id="300019"/>
    <lineage>
        <taxon>Bacteria</taxon>
        <taxon>Bacillati</taxon>
        <taxon>Actinomycetota</taxon>
        <taxon>Actinomycetes</taxon>
        <taxon>Micrococcales</taxon>
        <taxon>Microbacteriaceae</taxon>
        <taxon>Microbacterium</taxon>
    </lineage>
</organism>
<dbReference type="EMBL" id="SPQB01000060">
    <property type="protein sequence ID" value="TFU30471.1"/>
    <property type="molecule type" value="Genomic_DNA"/>
</dbReference>
<proteinExistence type="predicted"/>
<dbReference type="Proteomes" id="UP000298358">
    <property type="component" value="Unassembled WGS sequence"/>
</dbReference>
<dbReference type="AlphaFoldDB" id="A0A4Y9FMT1"/>